<dbReference type="InterPro" id="IPR017853">
    <property type="entry name" value="GH"/>
</dbReference>
<evidence type="ECO:0000313" key="10">
    <source>
        <dbReference type="Proteomes" id="UP000824115"/>
    </source>
</evidence>
<dbReference type="InterPro" id="IPR032311">
    <property type="entry name" value="DUF4982"/>
</dbReference>
<dbReference type="PRINTS" id="PR00132">
    <property type="entry name" value="GLHYDRLASE2"/>
</dbReference>
<feature type="domain" description="Glycoside hydrolase family 2" evidence="8">
    <location>
        <begin position="732"/>
        <end position="831"/>
    </location>
</feature>
<dbReference type="GO" id="GO:0005975">
    <property type="term" value="P:carbohydrate metabolic process"/>
    <property type="evidence" value="ECO:0007669"/>
    <property type="project" value="InterPro"/>
</dbReference>
<dbReference type="GO" id="GO:0004553">
    <property type="term" value="F:hydrolase activity, hydrolyzing O-glycosyl compounds"/>
    <property type="evidence" value="ECO:0007669"/>
    <property type="project" value="InterPro"/>
</dbReference>
<dbReference type="EMBL" id="DXAW01000079">
    <property type="protein sequence ID" value="HIZ85636.1"/>
    <property type="molecule type" value="Genomic_DNA"/>
</dbReference>
<feature type="chain" id="PRO_5039371986" evidence="4">
    <location>
        <begin position="27"/>
        <end position="844"/>
    </location>
</feature>
<feature type="domain" description="Glycoside hydrolase family 2 catalytic" evidence="6">
    <location>
        <begin position="335"/>
        <end position="494"/>
    </location>
</feature>
<reference evidence="9" key="2">
    <citation type="submission" date="2021-04" db="EMBL/GenBank/DDBJ databases">
        <authorList>
            <person name="Gilroy R."/>
        </authorList>
    </citation>
    <scope>NUCLEOTIDE SEQUENCE</scope>
    <source>
        <strain evidence="9">Gambia16-554</strain>
    </source>
</reference>
<dbReference type="InterPro" id="IPR023232">
    <property type="entry name" value="Glyco_hydro_2_AS"/>
</dbReference>
<reference evidence="9" key="1">
    <citation type="journal article" date="2021" name="PeerJ">
        <title>Extensive microbial diversity within the chicken gut microbiome revealed by metagenomics and culture.</title>
        <authorList>
            <person name="Gilroy R."/>
            <person name="Ravi A."/>
            <person name="Getino M."/>
            <person name="Pursley I."/>
            <person name="Horton D.L."/>
            <person name="Alikhan N.F."/>
            <person name="Baker D."/>
            <person name="Gharbi K."/>
            <person name="Hall N."/>
            <person name="Watson M."/>
            <person name="Adriaenssens E.M."/>
            <person name="Foster-Nyarko E."/>
            <person name="Jarju S."/>
            <person name="Secka A."/>
            <person name="Antonio M."/>
            <person name="Oren A."/>
            <person name="Chaudhuri R.R."/>
            <person name="La Ragione R."/>
            <person name="Hildebrand F."/>
            <person name="Pallen M.J."/>
        </authorList>
    </citation>
    <scope>NUCLEOTIDE SEQUENCE</scope>
    <source>
        <strain evidence="9">Gambia16-554</strain>
    </source>
</reference>
<evidence type="ECO:0000256" key="1">
    <source>
        <dbReference type="ARBA" id="ARBA00007401"/>
    </source>
</evidence>
<protein>
    <submittedName>
        <fullName evidence="9">DUF4982 domain-containing protein</fullName>
    </submittedName>
</protein>
<feature type="domain" description="Glycoside hydrolase family 2 immunoglobulin-like beta-sandwich" evidence="5">
    <location>
        <begin position="206"/>
        <end position="327"/>
    </location>
</feature>
<feature type="signal peptide" evidence="4">
    <location>
        <begin position="1"/>
        <end position="26"/>
    </location>
</feature>
<dbReference type="AlphaFoldDB" id="A0A9D2GQ64"/>
<dbReference type="SUPFAM" id="SSF51445">
    <property type="entry name" value="(Trans)glycosidases"/>
    <property type="match status" value="1"/>
</dbReference>
<dbReference type="InterPro" id="IPR040605">
    <property type="entry name" value="Glyco_hydro2_dom5"/>
</dbReference>
<comment type="caution">
    <text evidence="9">The sequence shown here is derived from an EMBL/GenBank/DDBJ whole genome shotgun (WGS) entry which is preliminary data.</text>
</comment>
<dbReference type="PANTHER" id="PTHR42732">
    <property type="entry name" value="BETA-GALACTOSIDASE"/>
    <property type="match status" value="1"/>
</dbReference>
<evidence type="ECO:0000256" key="3">
    <source>
        <dbReference type="ARBA" id="ARBA00023295"/>
    </source>
</evidence>
<dbReference type="InterPro" id="IPR008979">
    <property type="entry name" value="Galactose-bd-like_sf"/>
</dbReference>
<organism evidence="9 10">
    <name type="scientific">Candidatus Coprenecus stercoravium</name>
    <dbReference type="NCBI Taxonomy" id="2840735"/>
    <lineage>
        <taxon>Bacteria</taxon>
        <taxon>Pseudomonadati</taxon>
        <taxon>Bacteroidota</taxon>
        <taxon>Bacteroidia</taxon>
        <taxon>Bacteroidales</taxon>
        <taxon>Rikenellaceae</taxon>
        <taxon>Rikenellaceae incertae sedis</taxon>
        <taxon>Candidatus Coprenecus</taxon>
    </lineage>
</organism>
<evidence type="ECO:0000259" key="5">
    <source>
        <dbReference type="Pfam" id="PF00703"/>
    </source>
</evidence>
<dbReference type="SUPFAM" id="SSF49785">
    <property type="entry name" value="Galactose-binding domain-like"/>
    <property type="match status" value="1"/>
</dbReference>
<dbReference type="Pfam" id="PF02836">
    <property type="entry name" value="Glyco_hydro_2_C"/>
    <property type="match status" value="1"/>
</dbReference>
<dbReference type="InterPro" id="IPR006101">
    <property type="entry name" value="Glyco_hydro_2"/>
</dbReference>
<dbReference type="Gene3D" id="3.20.20.80">
    <property type="entry name" value="Glycosidases"/>
    <property type="match status" value="1"/>
</dbReference>
<dbReference type="InterPro" id="IPR051913">
    <property type="entry name" value="GH2_Domain-Containing"/>
</dbReference>
<evidence type="ECO:0000256" key="4">
    <source>
        <dbReference type="SAM" id="SignalP"/>
    </source>
</evidence>
<keyword evidence="3" id="KW-0326">Glycosidase</keyword>
<accession>A0A9D2GQ64</accession>
<dbReference type="Pfam" id="PF18565">
    <property type="entry name" value="Glyco_hydro2_C5"/>
    <property type="match status" value="1"/>
</dbReference>
<dbReference type="Gene3D" id="2.60.120.260">
    <property type="entry name" value="Galactose-binding domain-like"/>
    <property type="match status" value="1"/>
</dbReference>
<dbReference type="InterPro" id="IPR013783">
    <property type="entry name" value="Ig-like_fold"/>
</dbReference>
<evidence type="ECO:0000259" key="8">
    <source>
        <dbReference type="Pfam" id="PF18565"/>
    </source>
</evidence>
<evidence type="ECO:0000259" key="7">
    <source>
        <dbReference type="Pfam" id="PF16355"/>
    </source>
</evidence>
<dbReference type="InterPro" id="IPR006103">
    <property type="entry name" value="Glyco_hydro_2_cat"/>
</dbReference>
<dbReference type="InterPro" id="IPR036156">
    <property type="entry name" value="Beta-gal/glucu_dom_sf"/>
</dbReference>
<dbReference type="InterPro" id="IPR006102">
    <property type="entry name" value="Ig-like_GH2"/>
</dbReference>
<dbReference type="InterPro" id="IPR008964">
    <property type="entry name" value="Invasin/intimin_cell_adhesion"/>
</dbReference>
<proteinExistence type="inferred from homology"/>
<evidence type="ECO:0000259" key="6">
    <source>
        <dbReference type="Pfam" id="PF02836"/>
    </source>
</evidence>
<dbReference type="Gene3D" id="2.60.40.10">
    <property type="entry name" value="Immunoglobulins"/>
    <property type="match status" value="3"/>
</dbReference>
<name>A0A9D2GQ64_9BACT</name>
<keyword evidence="4" id="KW-0732">Signal</keyword>
<dbReference type="PROSITE" id="PS00608">
    <property type="entry name" value="GLYCOSYL_HYDROL_F2_2"/>
    <property type="match status" value="1"/>
</dbReference>
<dbReference type="PANTHER" id="PTHR42732:SF1">
    <property type="entry name" value="BETA-MANNOSIDASE"/>
    <property type="match status" value="1"/>
</dbReference>
<dbReference type="Pfam" id="PF16355">
    <property type="entry name" value="DUF4982"/>
    <property type="match status" value="1"/>
</dbReference>
<gene>
    <name evidence="9" type="ORF">IAC04_04005</name>
</gene>
<comment type="similarity">
    <text evidence="1">Belongs to the glycosyl hydrolase 2 family.</text>
</comment>
<dbReference type="Proteomes" id="UP000824115">
    <property type="component" value="Unassembled WGS sequence"/>
</dbReference>
<feature type="domain" description="DUF4982" evidence="7">
    <location>
        <begin position="655"/>
        <end position="718"/>
    </location>
</feature>
<keyword evidence="2" id="KW-0378">Hydrolase</keyword>
<evidence type="ECO:0000313" key="9">
    <source>
        <dbReference type="EMBL" id="HIZ85636.1"/>
    </source>
</evidence>
<dbReference type="SUPFAM" id="SSF49303">
    <property type="entry name" value="beta-Galactosidase/glucuronidase domain"/>
    <property type="match status" value="1"/>
</dbReference>
<dbReference type="SUPFAM" id="SSF49373">
    <property type="entry name" value="Invasin/intimin cell-adhesion fragments"/>
    <property type="match status" value="1"/>
</dbReference>
<evidence type="ECO:0000256" key="2">
    <source>
        <dbReference type="ARBA" id="ARBA00022801"/>
    </source>
</evidence>
<sequence>MKNILPSRLLVASAAIILTSILPSQARTPQNEEHPPVRKVTLLDEGWKFGKGEDPAEWEAVRIPHDWAIYGPFDRSNDIQTIAIVQNGEETASIKTGRTGGLPHTGIGWYVRLLDVDTAKKATLLFDGAMSEARVYVNGHEAIFWPYGYNAFYCDITPLLTDNGKDNEIKVRLENKPSSSRWYPGAGLYRNVYLIETEKTHIPVWGTTVTTEINRTGDTATIRLITEIEGLADGFDAVLKTIIKDGSGRPVSGDNTFKVIKSDPGKGTMTVEQSLIVARPDLWSPETPALYTAESSLYVKASGHEPGTGVPAREHLVDTYTTTFGIRTIEVRPETGFYLNGVNRKFQGVCLHHDLGPLGAAVNRSAIRHQLTMLKDMGCDAIRTTHNMPAPELIELCDEMGFMVIVESFDEWNDAKCFNGYHRFFDEWAEKDMVNMIRHFRNHPSVVMWSIGNEVPSQSSPEGYRTVEFLQNICHREDPTRPVTCGMDQIDPVLSNGFAAAVEVPGFNYRPFRYMDGYNLLPQKMILGSETSSTVSSRGVYHFPVRKMHTAIHEDHQSSSYDLEYCNWSNIPDEDLAMAEDYPWTMGQFVWTGFDYLGEPTPYDTDAWPNHSSVFGIIDLASLPKDRYWLYRSVWNGNSPTLHILPHWNWEGRTGEVTPVFVYTSYPKAELLVNGCSMGVREKSDSTVMTRYRLMWNDVRYEPGEITVVAYDDSGAEAARKTVRTAGKPYAIELTPARHFLYADGKDLLYVTVRIVDKDGNLCPLDSRKVRFEVSGAGQFRAVANGDPTCLEMFHIPEMSAFNGMMTVIIQSSEAPGTLKLTARADGLRKAVLGTEVIQPKQTH</sequence>
<dbReference type="Pfam" id="PF00703">
    <property type="entry name" value="Glyco_hydro_2"/>
    <property type="match status" value="1"/>
</dbReference>